<dbReference type="EMBL" id="CP102294">
    <property type="protein sequence ID" value="UWN57862.1"/>
    <property type="molecule type" value="Genomic_DNA"/>
</dbReference>
<keyword evidence="6" id="KW-0808">Transferase</keyword>
<evidence type="ECO:0000313" key="14">
    <source>
        <dbReference type="Proteomes" id="UP001059295"/>
    </source>
</evidence>
<evidence type="ECO:0000256" key="1">
    <source>
        <dbReference type="ARBA" id="ARBA00004726"/>
    </source>
</evidence>
<reference evidence="13" key="1">
    <citation type="journal article" date="2022" name="Cell">
        <title>Design, construction, and in vivo augmentation of a complex gut microbiome.</title>
        <authorList>
            <person name="Cheng A.G."/>
            <person name="Ho P.Y."/>
            <person name="Aranda-Diaz A."/>
            <person name="Jain S."/>
            <person name="Yu F.B."/>
            <person name="Meng X."/>
            <person name="Wang M."/>
            <person name="Iakiviak M."/>
            <person name="Nagashima K."/>
            <person name="Zhao A."/>
            <person name="Murugkar P."/>
            <person name="Patil A."/>
            <person name="Atabakhsh K."/>
            <person name="Weakley A."/>
            <person name="Yan J."/>
            <person name="Brumbaugh A.R."/>
            <person name="Higginbottom S."/>
            <person name="Dimas A."/>
            <person name="Shiver A.L."/>
            <person name="Deutschbauer A."/>
            <person name="Neff N."/>
            <person name="Sonnenburg J.L."/>
            <person name="Huang K.C."/>
            <person name="Fischbach M.A."/>
        </authorList>
    </citation>
    <scope>NUCLEOTIDE SEQUENCE</scope>
    <source>
        <strain evidence="13">AP11</strain>
    </source>
</reference>
<keyword evidence="14" id="KW-1185">Reference proteome</keyword>
<dbReference type="Gene3D" id="3.40.50.620">
    <property type="entry name" value="HUPs"/>
    <property type="match status" value="1"/>
</dbReference>
<name>A0ABY5V151_9BACT</name>
<dbReference type="PANTHER" id="PTHR22749:SF6">
    <property type="entry name" value="RIBOFLAVIN KINASE"/>
    <property type="match status" value="1"/>
</dbReference>
<proteinExistence type="inferred from homology"/>
<dbReference type="EC" id="2.7.7.2" evidence="3"/>
<evidence type="ECO:0000259" key="12">
    <source>
        <dbReference type="Pfam" id="PF06574"/>
    </source>
</evidence>
<evidence type="ECO:0000256" key="3">
    <source>
        <dbReference type="ARBA" id="ARBA00012393"/>
    </source>
</evidence>
<protein>
    <recommendedName>
        <fullName evidence="3">FAD synthase</fullName>
        <ecNumber evidence="3">2.7.7.2</ecNumber>
    </recommendedName>
</protein>
<evidence type="ECO:0000256" key="8">
    <source>
        <dbReference type="ARBA" id="ARBA00022741"/>
    </source>
</evidence>
<organism evidence="13 14">
    <name type="scientific">Alistipes ihumii AP11</name>
    <dbReference type="NCBI Taxonomy" id="1211813"/>
    <lineage>
        <taxon>Bacteria</taxon>
        <taxon>Pseudomonadati</taxon>
        <taxon>Bacteroidota</taxon>
        <taxon>Bacteroidia</taxon>
        <taxon>Bacteroidales</taxon>
        <taxon>Rikenellaceae</taxon>
        <taxon>Alistipes</taxon>
    </lineage>
</organism>
<gene>
    <name evidence="13" type="ORF">NQ491_03520</name>
</gene>
<keyword evidence="4" id="KW-0285">Flavoprotein</keyword>
<sequence>MLIHRNFDSLPPIRRPAATIGSYDGVHAGHRAILGRIADIARERGGESVVVTFDPHPRSVVGSAPVMLLNTLPEKLALLAGTGIDHAVVVDFTPEFSRLSTEEFVERDLVGRLHVDTLLVGYNHHLGRDKRGDFDSLSELGRRSGFDVRMMPRQDVDAHKVSSTVIRGLVAGGNLRDAARCLGAPYFLSGRLAADGTVLGVESGKLLPPAGEYAVRVGRDFSDEGADARLTIGPGRALRLHGGEECLVPGNAVVTFL</sequence>
<evidence type="ECO:0000256" key="9">
    <source>
        <dbReference type="ARBA" id="ARBA00022827"/>
    </source>
</evidence>
<dbReference type="InterPro" id="IPR014729">
    <property type="entry name" value="Rossmann-like_a/b/a_fold"/>
</dbReference>
<keyword evidence="7" id="KW-0548">Nucleotidyltransferase</keyword>
<dbReference type="Pfam" id="PF06574">
    <property type="entry name" value="FAD_syn"/>
    <property type="match status" value="1"/>
</dbReference>
<evidence type="ECO:0000256" key="11">
    <source>
        <dbReference type="ARBA" id="ARBA00049494"/>
    </source>
</evidence>
<keyword evidence="9" id="KW-0274">FAD</keyword>
<keyword evidence="10" id="KW-0067">ATP-binding</keyword>
<dbReference type="SUPFAM" id="SSF52374">
    <property type="entry name" value="Nucleotidylyl transferase"/>
    <property type="match status" value="1"/>
</dbReference>
<evidence type="ECO:0000256" key="6">
    <source>
        <dbReference type="ARBA" id="ARBA00022679"/>
    </source>
</evidence>
<evidence type="ECO:0000256" key="10">
    <source>
        <dbReference type="ARBA" id="ARBA00022840"/>
    </source>
</evidence>
<dbReference type="Proteomes" id="UP001059295">
    <property type="component" value="Chromosome"/>
</dbReference>
<dbReference type="CDD" id="cd02064">
    <property type="entry name" value="FAD_synthetase_N"/>
    <property type="match status" value="1"/>
</dbReference>
<dbReference type="PANTHER" id="PTHR22749">
    <property type="entry name" value="RIBOFLAVIN KINASE/FMN ADENYLYLTRANSFERASE"/>
    <property type="match status" value="1"/>
</dbReference>
<comment type="pathway">
    <text evidence="1">Cofactor biosynthesis; FAD biosynthesis; FAD from FMN: step 1/1.</text>
</comment>
<dbReference type="InterPro" id="IPR015864">
    <property type="entry name" value="FAD_synthase"/>
</dbReference>
<comment type="similarity">
    <text evidence="2">Belongs to the RibF family.</text>
</comment>
<keyword evidence="5" id="KW-0288">FMN</keyword>
<accession>A0ABY5V151</accession>
<evidence type="ECO:0000256" key="2">
    <source>
        <dbReference type="ARBA" id="ARBA00010214"/>
    </source>
</evidence>
<dbReference type="RefSeq" id="WP_019244695.1">
    <property type="nucleotide sequence ID" value="NZ_CAPH01000003.1"/>
</dbReference>
<dbReference type="InterPro" id="IPR023468">
    <property type="entry name" value="Riboflavin_kinase"/>
</dbReference>
<comment type="catalytic activity">
    <reaction evidence="11">
        <text>FMN + ATP + H(+) = FAD + diphosphate</text>
        <dbReference type="Rhea" id="RHEA:17237"/>
        <dbReference type="ChEBI" id="CHEBI:15378"/>
        <dbReference type="ChEBI" id="CHEBI:30616"/>
        <dbReference type="ChEBI" id="CHEBI:33019"/>
        <dbReference type="ChEBI" id="CHEBI:57692"/>
        <dbReference type="ChEBI" id="CHEBI:58210"/>
        <dbReference type="EC" id="2.7.7.2"/>
    </reaction>
</comment>
<evidence type="ECO:0000256" key="5">
    <source>
        <dbReference type="ARBA" id="ARBA00022643"/>
    </source>
</evidence>
<evidence type="ECO:0000256" key="4">
    <source>
        <dbReference type="ARBA" id="ARBA00022630"/>
    </source>
</evidence>
<dbReference type="GeneID" id="82890772"/>
<evidence type="ECO:0000313" key="13">
    <source>
        <dbReference type="EMBL" id="UWN57862.1"/>
    </source>
</evidence>
<feature type="domain" description="FAD synthetase" evidence="12">
    <location>
        <begin position="17"/>
        <end position="164"/>
    </location>
</feature>
<keyword evidence="8" id="KW-0547">Nucleotide-binding</keyword>
<evidence type="ECO:0000256" key="7">
    <source>
        <dbReference type="ARBA" id="ARBA00022695"/>
    </source>
</evidence>